<dbReference type="PROSITE" id="PS00636">
    <property type="entry name" value="DNAJ_1"/>
    <property type="match status" value="1"/>
</dbReference>
<keyword evidence="5" id="KW-0863">Zinc-finger</keyword>
<feature type="region of interest" description="Disordered" evidence="9">
    <location>
        <begin position="406"/>
        <end position="430"/>
    </location>
</feature>
<comment type="caution">
    <text evidence="12">The sequence shown here is derived from an EMBL/GenBank/DDBJ whole genome shotgun (WGS) entry which is preliminary data.</text>
</comment>
<dbReference type="AlphaFoldDB" id="A0A812NZD2"/>
<dbReference type="EMBL" id="CAJNJA010013142">
    <property type="protein sequence ID" value="CAE7314099.1"/>
    <property type="molecule type" value="Genomic_DNA"/>
</dbReference>
<dbReference type="GO" id="GO:0008270">
    <property type="term" value="F:zinc ion binding"/>
    <property type="evidence" value="ECO:0007669"/>
    <property type="project" value="UniProtKB-KW"/>
</dbReference>
<feature type="non-terminal residue" evidence="12">
    <location>
        <position position="1"/>
    </location>
</feature>
<dbReference type="Pfam" id="PF18346">
    <property type="entry name" value="SH3_15"/>
    <property type="match status" value="1"/>
</dbReference>
<dbReference type="InterPro" id="IPR018247">
    <property type="entry name" value="EF_Hand_1_Ca_BS"/>
</dbReference>
<organism evidence="12 13">
    <name type="scientific">Symbiodinium necroappetens</name>
    <dbReference type="NCBI Taxonomy" id="1628268"/>
    <lineage>
        <taxon>Eukaryota</taxon>
        <taxon>Sar</taxon>
        <taxon>Alveolata</taxon>
        <taxon>Dinophyceae</taxon>
        <taxon>Suessiales</taxon>
        <taxon>Symbiodiniaceae</taxon>
        <taxon>Symbiodinium</taxon>
    </lineage>
</organism>
<dbReference type="InterPro" id="IPR050817">
    <property type="entry name" value="DjlA_DnaK_co-chaperone"/>
</dbReference>
<evidence type="ECO:0000256" key="3">
    <source>
        <dbReference type="ARBA" id="ARBA00022723"/>
    </source>
</evidence>
<evidence type="ECO:0000256" key="9">
    <source>
        <dbReference type="SAM" id="MobiDB-lite"/>
    </source>
</evidence>
<protein>
    <submittedName>
        <fullName evidence="12">DnaJ protein</fullName>
    </submittedName>
</protein>
<keyword evidence="7" id="KW-0862">Zinc</keyword>
<evidence type="ECO:0000259" key="11">
    <source>
        <dbReference type="PROSITE" id="PS50222"/>
    </source>
</evidence>
<evidence type="ECO:0000256" key="2">
    <source>
        <dbReference type="ARBA" id="ARBA00022679"/>
    </source>
</evidence>
<dbReference type="GO" id="GO:0005509">
    <property type="term" value="F:calcium ion binding"/>
    <property type="evidence" value="ECO:0007669"/>
    <property type="project" value="InterPro"/>
</dbReference>
<accession>A0A812NZD2</accession>
<dbReference type="InterPro" id="IPR018253">
    <property type="entry name" value="DnaJ_domain_CS"/>
</dbReference>
<keyword evidence="8" id="KW-0106">Calcium</keyword>
<keyword evidence="4" id="KW-0677">Repeat</keyword>
<dbReference type="SMART" id="SM00271">
    <property type="entry name" value="DnaJ"/>
    <property type="match status" value="1"/>
</dbReference>
<dbReference type="PANTHER" id="PTHR24074">
    <property type="entry name" value="CO-CHAPERONE PROTEIN DJLA"/>
    <property type="match status" value="1"/>
</dbReference>
<feature type="domain" description="EF-hand" evidence="11">
    <location>
        <begin position="195"/>
        <end position="230"/>
    </location>
</feature>
<dbReference type="PRINTS" id="PR00625">
    <property type="entry name" value="JDOMAIN"/>
</dbReference>
<evidence type="ECO:0000256" key="1">
    <source>
        <dbReference type="ARBA" id="ARBA00004906"/>
    </source>
</evidence>
<dbReference type="InterPro" id="IPR001623">
    <property type="entry name" value="DnaJ_domain"/>
</dbReference>
<dbReference type="CDD" id="cd06257">
    <property type="entry name" value="DnaJ"/>
    <property type="match status" value="1"/>
</dbReference>
<dbReference type="SUPFAM" id="SSF46565">
    <property type="entry name" value="Chaperone J-domain"/>
    <property type="match status" value="1"/>
</dbReference>
<dbReference type="Proteomes" id="UP000601435">
    <property type="component" value="Unassembled WGS sequence"/>
</dbReference>
<keyword evidence="13" id="KW-1185">Reference proteome</keyword>
<gene>
    <name evidence="12" type="primary">dnaJ</name>
    <name evidence="12" type="ORF">SNEC2469_LOCUS7824</name>
</gene>
<dbReference type="GO" id="GO:0016567">
    <property type="term" value="P:protein ubiquitination"/>
    <property type="evidence" value="ECO:0007669"/>
    <property type="project" value="UniProtKB-UniPathway"/>
</dbReference>
<dbReference type="PROSITE" id="PS50222">
    <property type="entry name" value="EF_HAND_2"/>
    <property type="match status" value="1"/>
</dbReference>
<dbReference type="UniPathway" id="UPA00143"/>
<dbReference type="InterPro" id="IPR011992">
    <property type="entry name" value="EF-hand-dom_pair"/>
</dbReference>
<sequence length="1000" mass="109003">VKEGLQHSWMLVAAAALDSRSDHYPDLSALGPRCPVCRQTFQPPPHRPPDPREDPAAWFAFFDEEGSGYLERQLLEKVLPAVVPVDAAKLEASLRGSLWREWDPAGEGRISRKAFCAERGLLHRSQKVLGWYAGVSIGDLKICVPPLGYGWDHWNGQGGRACSLKDAAFAPQAEVLRAVLKSCGTSSLEASAVAASREWIERCWLLWDRDKSGRISLKEFCAEGGLADMMLQQSTLAAAKRVVRRMELEVHDPAALVACCQQLVECAVGIRPEDAVESWPATACRRLRERASHHVRRCDLYHALGVGPTASQHELREAYLRRAKQYHPDVAGSCSARFQRVQHAWETLRDPARRRVYDHGLPGGTGGATARHPNPQRHRNGFAGDGHPGAGHRHWYEDLKASHEARYREESRRREPGAGFQTPHAERLRRQTRHFEEVMREVGSNPDMKQFVGAGLQMKLLCQLGFILAAMLNLLLWAFAKQQKSRGSSRPPTELDRVQVRLLHALVGLTNRVPAREEFEEVLSRGVQQVVLAMQRNNGSAKLFAWGCRALAALVVRPPAQPADSHTWSWADNDYGNSVCGGSNSNCNASQPTLEKMFILLDNSKAVTANESGPPMANDVPLWLFVMRQFLLLVPREDPKEPNAKSVGGPLPIAPGALREAGTCALATMRHLCDHTGPEAGNAALEELLVVLEKDERGSAALLAWISAAVAALAADGRALAEVAVQATATGTSAPNPRATGSTSLLPSLSSLLTASARGLKATGPVRPPSCPALAARVATGLLSSLRRIPATARNGAGGGTTTPAGDGSTRGRVTLRDGHIAVGDVVRLHNDLERAKREQEPPEHFGGWCDRMAFCLDFPGRVVEIPRRSPRMPEVLRISHGALGCWCWNAKAVAEVISHAGLLPFEEDECGPGAALTIGDEVRIDVTVEEAKQLQVNHGGWNDRMTQCCGRVGRLEAIDKAGDMKVLVPGAGAFVWNPRALRSLHAQRWESALCERLCG</sequence>
<evidence type="ECO:0000256" key="4">
    <source>
        <dbReference type="ARBA" id="ARBA00022737"/>
    </source>
</evidence>
<dbReference type="Gene3D" id="1.10.287.110">
    <property type="entry name" value="DnaJ domain"/>
    <property type="match status" value="1"/>
</dbReference>
<evidence type="ECO:0000256" key="5">
    <source>
        <dbReference type="ARBA" id="ARBA00022771"/>
    </source>
</evidence>
<dbReference type="Gene3D" id="1.10.238.10">
    <property type="entry name" value="EF-hand"/>
    <property type="match status" value="1"/>
</dbReference>
<dbReference type="PROSITE" id="PS00018">
    <property type="entry name" value="EF_HAND_1"/>
    <property type="match status" value="1"/>
</dbReference>
<feature type="compositionally biased region" description="Basic and acidic residues" evidence="9">
    <location>
        <begin position="406"/>
        <end position="416"/>
    </location>
</feature>
<dbReference type="GO" id="GO:0016740">
    <property type="term" value="F:transferase activity"/>
    <property type="evidence" value="ECO:0007669"/>
    <property type="project" value="UniProtKB-KW"/>
</dbReference>
<dbReference type="SUPFAM" id="SSF47473">
    <property type="entry name" value="EF-hand"/>
    <property type="match status" value="1"/>
</dbReference>
<keyword evidence="3" id="KW-0479">Metal-binding</keyword>
<evidence type="ECO:0000256" key="6">
    <source>
        <dbReference type="ARBA" id="ARBA00022786"/>
    </source>
</evidence>
<dbReference type="OrthoDB" id="433913at2759"/>
<dbReference type="InterPro" id="IPR002048">
    <property type="entry name" value="EF_hand_dom"/>
</dbReference>
<dbReference type="InterPro" id="IPR036869">
    <property type="entry name" value="J_dom_sf"/>
</dbReference>
<feature type="region of interest" description="Disordered" evidence="9">
    <location>
        <begin position="792"/>
        <end position="813"/>
    </location>
</feature>
<evidence type="ECO:0000256" key="7">
    <source>
        <dbReference type="ARBA" id="ARBA00022833"/>
    </source>
</evidence>
<keyword evidence="2" id="KW-0808">Transferase</keyword>
<evidence type="ECO:0000256" key="8">
    <source>
        <dbReference type="ARBA" id="ARBA00022837"/>
    </source>
</evidence>
<comment type="pathway">
    <text evidence="1">Protein modification; protein ubiquitination.</text>
</comment>
<name>A0A812NZD2_9DINO</name>
<dbReference type="Pfam" id="PF00226">
    <property type="entry name" value="DnaJ"/>
    <property type="match status" value="1"/>
</dbReference>
<proteinExistence type="predicted"/>
<evidence type="ECO:0000313" key="13">
    <source>
        <dbReference type="Proteomes" id="UP000601435"/>
    </source>
</evidence>
<dbReference type="InterPro" id="IPR040847">
    <property type="entry name" value="SH3_15"/>
</dbReference>
<evidence type="ECO:0000313" key="12">
    <source>
        <dbReference type="EMBL" id="CAE7314099.1"/>
    </source>
</evidence>
<keyword evidence="6" id="KW-0833">Ubl conjugation pathway</keyword>
<evidence type="ECO:0000259" key="10">
    <source>
        <dbReference type="PROSITE" id="PS50076"/>
    </source>
</evidence>
<feature type="domain" description="J" evidence="10">
    <location>
        <begin position="299"/>
        <end position="361"/>
    </location>
</feature>
<feature type="non-terminal residue" evidence="12">
    <location>
        <position position="1000"/>
    </location>
</feature>
<reference evidence="12" key="1">
    <citation type="submission" date="2021-02" db="EMBL/GenBank/DDBJ databases">
        <authorList>
            <person name="Dougan E. K."/>
            <person name="Rhodes N."/>
            <person name="Thang M."/>
            <person name="Chan C."/>
        </authorList>
    </citation>
    <scope>NUCLEOTIDE SEQUENCE</scope>
</reference>
<dbReference type="PROSITE" id="PS50076">
    <property type="entry name" value="DNAJ_2"/>
    <property type="match status" value="1"/>
</dbReference>